<dbReference type="OMA" id="LLCEHYV"/>
<dbReference type="InParanoid" id="B7G0M6"/>
<dbReference type="AlphaFoldDB" id="B7G0M6"/>
<dbReference type="InterPro" id="IPR036784">
    <property type="entry name" value="AK/P_DHK_N_sf"/>
</dbReference>
<dbReference type="GO" id="GO:0010906">
    <property type="term" value="P:regulation of glucose metabolic process"/>
    <property type="evidence" value="ECO:0007669"/>
    <property type="project" value="TreeGrafter"/>
</dbReference>
<evidence type="ECO:0000256" key="7">
    <source>
        <dbReference type="ARBA" id="ARBA00048201"/>
    </source>
</evidence>
<keyword evidence="12" id="KW-1185">Reference proteome</keyword>
<dbReference type="GeneID" id="7201468"/>
<dbReference type="GO" id="GO:0004740">
    <property type="term" value="F:pyruvate dehydrogenase (acetyl-transferring) kinase activity"/>
    <property type="evidence" value="ECO:0007669"/>
    <property type="project" value="UniProtKB-EC"/>
</dbReference>
<dbReference type="InterPro" id="IPR039028">
    <property type="entry name" value="BCKD/PDK"/>
</dbReference>
<dbReference type="EC" id="2.7.11.-" evidence="8"/>
<keyword evidence="2 8" id="KW-0808">Transferase</keyword>
<dbReference type="GO" id="GO:0005759">
    <property type="term" value="C:mitochondrial matrix"/>
    <property type="evidence" value="ECO:0007669"/>
    <property type="project" value="UniProtKB-SubCell"/>
</dbReference>
<evidence type="ECO:0000256" key="4">
    <source>
        <dbReference type="ARBA" id="ARBA00022777"/>
    </source>
</evidence>
<evidence type="ECO:0000256" key="8">
    <source>
        <dbReference type="RuleBase" id="RU366032"/>
    </source>
</evidence>
<dbReference type="PANTHER" id="PTHR11947:SF3">
    <property type="entry name" value="[PYRUVATE DEHYDROGENASE (ACETYL-TRANSFERRING)] KINASE, MITOCHONDRIAL"/>
    <property type="match status" value="1"/>
</dbReference>
<evidence type="ECO:0000256" key="2">
    <source>
        <dbReference type="ARBA" id="ARBA00022679"/>
    </source>
</evidence>
<comment type="subcellular location">
    <subcellularLocation>
        <location evidence="8">Mitochondrion matrix</location>
    </subcellularLocation>
</comment>
<dbReference type="SUPFAM" id="SSF69012">
    <property type="entry name" value="alpha-ketoacid dehydrogenase kinase, N-terminal domain"/>
    <property type="match status" value="1"/>
</dbReference>
<evidence type="ECO:0000256" key="3">
    <source>
        <dbReference type="ARBA" id="ARBA00022741"/>
    </source>
</evidence>
<comment type="catalytic activity">
    <reaction evidence="7">
        <text>L-seryl-[pyruvate dehydrogenase E1 alpha subunit] + ATP = O-phospho-L-seryl-[pyruvate dehydrogenase E1 alpha subunit] + ADP + H(+)</text>
        <dbReference type="Rhea" id="RHEA:23052"/>
        <dbReference type="Rhea" id="RHEA-COMP:13689"/>
        <dbReference type="Rhea" id="RHEA-COMP:13690"/>
        <dbReference type="ChEBI" id="CHEBI:15378"/>
        <dbReference type="ChEBI" id="CHEBI:29999"/>
        <dbReference type="ChEBI" id="CHEBI:30616"/>
        <dbReference type="ChEBI" id="CHEBI:83421"/>
        <dbReference type="ChEBI" id="CHEBI:456216"/>
        <dbReference type="EC" id="2.7.11.2"/>
    </reaction>
</comment>
<keyword evidence="6 8" id="KW-0496">Mitochondrion</keyword>
<accession>B7G0M6</accession>
<dbReference type="Proteomes" id="UP000000759">
    <property type="component" value="Chromosome 9"/>
</dbReference>
<gene>
    <name evidence="11" type="ORF">PHATRDRAFT_46264</name>
</gene>
<dbReference type="eggNOG" id="KOG0787">
    <property type="taxonomic scope" value="Eukaryota"/>
</dbReference>
<reference evidence="12" key="2">
    <citation type="submission" date="2008-08" db="EMBL/GenBank/DDBJ databases">
        <authorList>
            <consortium name="Diatom Consortium"/>
            <person name="Grigoriev I."/>
            <person name="Grimwood J."/>
            <person name="Kuo A."/>
            <person name="Otillar R.P."/>
            <person name="Salamov A."/>
            <person name="Detter J.C."/>
            <person name="Lindquist E."/>
            <person name="Shapiro H."/>
            <person name="Lucas S."/>
            <person name="Glavina del Rio T."/>
            <person name="Pitluck S."/>
            <person name="Rokhsar D."/>
            <person name="Bowler C."/>
        </authorList>
    </citation>
    <scope>GENOME REANNOTATION</scope>
    <source>
        <strain evidence="12">CCAP 1055/1</strain>
    </source>
</reference>
<dbReference type="OrthoDB" id="46890at2759"/>
<name>B7G0M6_PHATC</name>
<dbReference type="Gene3D" id="1.20.140.20">
    <property type="entry name" value="Alpha-ketoacid/pyruvate dehydrogenase kinase, N-terminal domain"/>
    <property type="match status" value="1"/>
</dbReference>
<keyword evidence="5 8" id="KW-0067">ATP-binding</keyword>
<sequence length="386" mass="43402">MSLSSALQASLKHDATEIIKKWSLRSLADHGIEGVTASNSKLILSEATKRLAHQHEACVRILEIVKEIKSRQDNILNSEAAFVCQRAISNLESLRYVHADTYKLGSEIVGNQNIWNRFSKSDKHLLHSTAEQLRSRHARSIETMVQIVSDIRNIDGDETQVDSHVDEFLQGRLGVQLLCDHYVRLYKGSPNGGVSVNCLLADAISDAVTEASHMCDAHLQIFPETLLPEPGLRLTIVRPWIHHALVELLKNAMAASVAKANRDSKNEVDPVRINLGEDDEMILIDIVDEGTGIEQEFEEVFMLGHSTAVKRWDRLDEQQSYAAVRSPLSSLGVGLPTSRWMIEYFRGSLELWNNKDISTGPSKGCTSRLRLYRDPNILEQEPRIRR</sequence>
<dbReference type="PaxDb" id="2850-Phatr46264"/>
<feature type="domain" description="Branched-chain alpha-ketoacid dehydrogenase kinase/Pyruvate dehydrogenase kinase N-terminal" evidence="10">
    <location>
        <begin position="53"/>
        <end position="191"/>
    </location>
</feature>
<evidence type="ECO:0000313" key="12">
    <source>
        <dbReference type="Proteomes" id="UP000000759"/>
    </source>
</evidence>
<organism evidence="11 12">
    <name type="scientific">Phaeodactylum tricornutum (strain CCAP 1055/1)</name>
    <dbReference type="NCBI Taxonomy" id="556484"/>
    <lineage>
        <taxon>Eukaryota</taxon>
        <taxon>Sar</taxon>
        <taxon>Stramenopiles</taxon>
        <taxon>Ochrophyta</taxon>
        <taxon>Bacillariophyta</taxon>
        <taxon>Bacillariophyceae</taxon>
        <taxon>Bacillariophycidae</taxon>
        <taxon>Naviculales</taxon>
        <taxon>Phaeodactylaceae</taxon>
        <taxon>Phaeodactylum</taxon>
    </lineage>
</organism>
<evidence type="ECO:0000259" key="10">
    <source>
        <dbReference type="Pfam" id="PF10436"/>
    </source>
</evidence>
<evidence type="ECO:0000256" key="6">
    <source>
        <dbReference type="ARBA" id="ARBA00023128"/>
    </source>
</evidence>
<dbReference type="HOGENOM" id="CLU_659715_0_0_1"/>
<dbReference type="SUPFAM" id="SSF55874">
    <property type="entry name" value="ATPase domain of HSP90 chaperone/DNA topoisomerase II/histidine kinase"/>
    <property type="match status" value="1"/>
</dbReference>
<evidence type="ECO:0000256" key="1">
    <source>
        <dbReference type="ARBA" id="ARBA00006155"/>
    </source>
</evidence>
<protein>
    <recommendedName>
        <fullName evidence="8">Protein-serine/threonine kinase</fullName>
        <ecNumber evidence="8">2.7.11.-</ecNumber>
    </recommendedName>
</protein>
<comment type="similarity">
    <text evidence="1 8">Belongs to the PDK/BCKDK protein kinase family.</text>
</comment>
<evidence type="ECO:0000259" key="9">
    <source>
        <dbReference type="Pfam" id="PF02518"/>
    </source>
</evidence>
<evidence type="ECO:0000256" key="5">
    <source>
        <dbReference type="ARBA" id="ARBA00022840"/>
    </source>
</evidence>
<dbReference type="STRING" id="556484.B7G0M6"/>
<proteinExistence type="inferred from homology"/>
<dbReference type="Pfam" id="PF10436">
    <property type="entry name" value="BCDHK_Adom3"/>
    <property type="match status" value="1"/>
</dbReference>
<dbReference type="Gene3D" id="3.30.565.10">
    <property type="entry name" value="Histidine kinase-like ATPase, C-terminal domain"/>
    <property type="match status" value="1"/>
</dbReference>
<dbReference type="EMBL" id="CM000612">
    <property type="protein sequence ID" value="EEC48113.1"/>
    <property type="molecule type" value="Genomic_DNA"/>
</dbReference>
<feature type="domain" description="Histidine kinase/HSP90-like ATPase" evidence="9">
    <location>
        <begin position="239"/>
        <end position="371"/>
    </location>
</feature>
<keyword evidence="4 8" id="KW-0418">Kinase</keyword>
<dbReference type="InterPro" id="IPR003594">
    <property type="entry name" value="HATPase_dom"/>
</dbReference>
<dbReference type="InterPro" id="IPR018955">
    <property type="entry name" value="BCDHK/PDK_N"/>
</dbReference>
<dbReference type="InterPro" id="IPR036890">
    <property type="entry name" value="HATPase_C_sf"/>
</dbReference>
<reference evidence="11 12" key="1">
    <citation type="journal article" date="2008" name="Nature">
        <title>The Phaeodactylum genome reveals the evolutionary history of diatom genomes.</title>
        <authorList>
            <person name="Bowler C."/>
            <person name="Allen A.E."/>
            <person name="Badger J.H."/>
            <person name="Grimwood J."/>
            <person name="Jabbari K."/>
            <person name="Kuo A."/>
            <person name="Maheswari U."/>
            <person name="Martens C."/>
            <person name="Maumus F."/>
            <person name="Otillar R.P."/>
            <person name="Rayko E."/>
            <person name="Salamov A."/>
            <person name="Vandepoele K."/>
            <person name="Beszteri B."/>
            <person name="Gruber A."/>
            <person name="Heijde M."/>
            <person name="Katinka M."/>
            <person name="Mock T."/>
            <person name="Valentin K."/>
            <person name="Verret F."/>
            <person name="Berges J.A."/>
            <person name="Brownlee C."/>
            <person name="Cadoret J.P."/>
            <person name="Chiovitti A."/>
            <person name="Choi C.J."/>
            <person name="Coesel S."/>
            <person name="De Martino A."/>
            <person name="Detter J.C."/>
            <person name="Durkin C."/>
            <person name="Falciatore A."/>
            <person name="Fournet J."/>
            <person name="Haruta M."/>
            <person name="Huysman M.J."/>
            <person name="Jenkins B.D."/>
            <person name="Jiroutova K."/>
            <person name="Jorgensen R.E."/>
            <person name="Joubert Y."/>
            <person name="Kaplan A."/>
            <person name="Kroger N."/>
            <person name="Kroth P.G."/>
            <person name="La Roche J."/>
            <person name="Lindquist E."/>
            <person name="Lommer M."/>
            <person name="Martin-Jezequel V."/>
            <person name="Lopez P.J."/>
            <person name="Lucas S."/>
            <person name="Mangogna M."/>
            <person name="McGinnis K."/>
            <person name="Medlin L.K."/>
            <person name="Montsant A."/>
            <person name="Oudot-Le Secq M.P."/>
            <person name="Napoli C."/>
            <person name="Obornik M."/>
            <person name="Parker M.S."/>
            <person name="Petit J.L."/>
            <person name="Porcel B.M."/>
            <person name="Poulsen N."/>
            <person name="Robison M."/>
            <person name="Rychlewski L."/>
            <person name="Rynearson T.A."/>
            <person name="Schmutz J."/>
            <person name="Shapiro H."/>
            <person name="Siaut M."/>
            <person name="Stanley M."/>
            <person name="Sussman M.R."/>
            <person name="Taylor A.R."/>
            <person name="Vardi A."/>
            <person name="von Dassow P."/>
            <person name="Vyverman W."/>
            <person name="Willis A."/>
            <person name="Wyrwicz L.S."/>
            <person name="Rokhsar D.S."/>
            <person name="Weissenbach J."/>
            <person name="Armbrust E.V."/>
            <person name="Green B.R."/>
            <person name="Van de Peer Y."/>
            <person name="Grigoriev I.V."/>
        </authorList>
    </citation>
    <scope>NUCLEOTIDE SEQUENCE [LARGE SCALE GENOMIC DNA]</scope>
    <source>
        <strain evidence="11 12">CCAP 1055/1</strain>
    </source>
</reference>
<keyword evidence="3 8" id="KW-0547">Nucleotide-binding</keyword>
<dbReference type="Pfam" id="PF02518">
    <property type="entry name" value="HATPase_c"/>
    <property type="match status" value="1"/>
</dbReference>
<evidence type="ECO:0000313" key="11">
    <source>
        <dbReference type="EMBL" id="EEC48113.1"/>
    </source>
</evidence>
<dbReference type="RefSeq" id="XP_002180705.1">
    <property type="nucleotide sequence ID" value="XM_002180669.1"/>
</dbReference>
<dbReference type="PANTHER" id="PTHR11947">
    <property type="entry name" value="PYRUVATE DEHYDROGENASE KINASE"/>
    <property type="match status" value="1"/>
</dbReference>
<dbReference type="GO" id="GO:0005524">
    <property type="term" value="F:ATP binding"/>
    <property type="evidence" value="ECO:0007669"/>
    <property type="project" value="UniProtKB-UniRule"/>
</dbReference>
<dbReference type="KEGG" id="pti:PHATRDRAFT_46264"/>